<feature type="coiled-coil region" evidence="1">
    <location>
        <begin position="4"/>
        <end position="59"/>
    </location>
</feature>
<organism evidence="2 3">
    <name type="scientific">Methylomonas albis</name>
    <dbReference type="NCBI Taxonomy" id="1854563"/>
    <lineage>
        <taxon>Bacteria</taxon>
        <taxon>Pseudomonadati</taxon>
        <taxon>Pseudomonadota</taxon>
        <taxon>Gammaproteobacteria</taxon>
        <taxon>Methylococcales</taxon>
        <taxon>Methylococcaceae</taxon>
        <taxon>Methylomonas</taxon>
    </lineage>
</organism>
<proteinExistence type="predicted"/>
<dbReference type="Proteomes" id="UP000652176">
    <property type="component" value="Unassembled WGS sequence"/>
</dbReference>
<dbReference type="EMBL" id="JACXSS010000001">
    <property type="protein sequence ID" value="MBD9356955.1"/>
    <property type="molecule type" value="Genomic_DNA"/>
</dbReference>
<comment type="caution">
    <text evidence="2">The sequence shown here is derived from an EMBL/GenBank/DDBJ whole genome shotgun (WGS) entry which is preliminary data.</text>
</comment>
<protein>
    <submittedName>
        <fullName evidence="2">Uncharacterized protein</fullName>
    </submittedName>
</protein>
<reference evidence="2 3" key="1">
    <citation type="submission" date="2020-09" db="EMBL/GenBank/DDBJ databases">
        <title>Methylomonas albis sp. nov. and Methylomonas fluvii sp. nov.: Two cold-adapted methanotrophs from the River Elbe and an amended description of Methylovulum psychrotolerans strain Eb1.</title>
        <authorList>
            <person name="Bussmann I.K."/>
            <person name="Klings K.-W."/>
            <person name="Warnstedt J."/>
            <person name="Hoppert M."/>
            <person name="Saborowski A."/>
            <person name="Horn F."/>
            <person name="Liebner S."/>
        </authorList>
    </citation>
    <scope>NUCLEOTIDE SEQUENCE [LARGE SCALE GENOMIC DNA]</scope>
    <source>
        <strain evidence="2 3">EbA</strain>
    </source>
</reference>
<dbReference type="RefSeq" id="WP_192375269.1">
    <property type="nucleotide sequence ID" value="NZ_CAJHIV010000001.1"/>
</dbReference>
<evidence type="ECO:0000313" key="3">
    <source>
        <dbReference type="Proteomes" id="UP000652176"/>
    </source>
</evidence>
<evidence type="ECO:0000256" key="1">
    <source>
        <dbReference type="SAM" id="Coils"/>
    </source>
</evidence>
<accession>A0ABR9D1P6</accession>
<evidence type="ECO:0000313" key="2">
    <source>
        <dbReference type="EMBL" id="MBD9356955.1"/>
    </source>
</evidence>
<gene>
    <name evidence="2" type="ORF">IE877_13890</name>
</gene>
<name>A0ABR9D1P6_9GAMM</name>
<keyword evidence="1" id="KW-0175">Coiled coil</keyword>
<sequence length="209" mass="23453">MNPISNAEQDYLAKKTELEAAQQNEAEKRGDIVKLEQRQNDIESELSDLNQKLKQAGQAMANGDMSSDDYIALKRLIADKNLEREAIGEAIVLQNGALQMLVDHSRNIGHQRWRQLAIAAGEIKQRALASCVEDREQHLKVFVLGVAAHYLNHHPFTGQEKTEQAQLAYQIIGEELCKAVFADEFEAFRIFAEPSLAKSRIEEIISQAA</sequence>
<keyword evidence="3" id="KW-1185">Reference proteome</keyword>